<comment type="function">
    <text evidence="5">Catalyzes the oxidation of D-lactate to pyruvate.</text>
</comment>
<accession>A0A178HZJ6</accession>
<dbReference type="GO" id="GO:0055085">
    <property type="term" value="P:transmembrane transport"/>
    <property type="evidence" value="ECO:0007669"/>
    <property type="project" value="InterPro"/>
</dbReference>
<dbReference type="SUPFAM" id="SSF56176">
    <property type="entry name" value="FAD-binding/transporter-associated domain-like"/>
    <property type="match status" value="1"/>
</dbReference>
<keyword evidence="3 5" id="KW-0274">FAD</keyword>
<feature type="binding site" evidence="6">
    <location>
        <position position="255"/>
    </location>
    <ligand>
        <name>FAD</name>
        <dbReference type="ChEBI" id="CHEBI:57692"/>
    </ligand>
</feature>
<dbReference type="PIRSF" id="PIRSF000101">
    <property type="entry name" value="D-lactate_dh"/>
    <property type="match status" value="1"/>
</dbReference>
<dbReference type="InterPro" id="IPR016167">
    <property type="entry name" value="FAD-bd_PCMH_sub1"/>
</dbReference>
<keyword evidence="5" id="KW-0874">Quinone</keyword>
<feature type="binding site" evidence="6">
    <location>
        <position position="157"/>
    </location>
    <ligand>
        <name>FAD</name>
        <dbReference type="ChEBI" id="CHEBI:57692"/>
    </ligand>
</feature>
<dbReference type="InterPro" id="IPR012256">
    <property type="entry name" value="D_lactate_DH"/>
</dbReference>
<dbReference type="STRING" id="1770058.A3840_09900"/>
<dbReference type="InterPro" id="IPR036318">
    <property type="entry name" value="FAD-bd_PCMH-like_sf"/>
</dbReference>
<dbReference type="GO" id="GO:0048038">
    <property type="term" value="F:quinone binding"/>
    <property type="evidence" value="ECO:0007669"/>
    <property type="project" value="UniProtKB-KW"/>
</dbReference>
<dbReference type="InterPro" id="IPR006094">
    <property type="entry name" value="Oxid_FAD_bind_N"/>
</dbReference>
<dbReference type="GO" id="GO:0006089">
    <property type="term" value="P:lactate metabolic process"/>
    <property type="evidence" value="ECO:0007669"/>
    <property type="project" value="InterPro"/>
</dbReference>
<dbReference type="EC" id="1.1.5.12" evidence="5"/>
<dbReference type="GO" id="GO:0022904">
    <property type="term" value="P:respiratory electron transport chain"/>
    <property type="evidence" value="ECO:0007669"/>
    <property type="project" value="InterPro"/>
</dbReference>
<dbReference type="InterPro" id="IPR015409">
    <property type="entry name" value="Lactate_DH_C"/>
</dbReference>
<evidence type="ECO:0000256" key="5">
    <source>
        <dbReference type="PIRNR" id="PIRNR000101"/>
    </source>
</evidence>
<dbReference type="Gene3D" id="3.30.70.610">
    <property type="entry name" value="D-lactate dehydrogenase, cap domain, subdomain 1"/>
    <property type="match status" value="2"/>
</dbReference>
<comment type="cofactor">
    <cofactor evidence="1 5 6">
        <name>FAD</name>
        <dbReference type="ChEBI" id="CHEBI:57692"/>
    </cofactor>
</comment>
<dbReference type="Pfam" id="PF09330">
    <property type="entry name" value="Lact-deh-memb"/>
    <property type="match status" value="1"/>
</dbReference>
<dbReference type="Gene3D" id="3.30.43.10">
    <property type="entry name" value="Uridine Diphospho-n-acetylenolpyruvylglucosamine Reductase, domain 2"/>
    <property type="match status" value="1"/>
</dbReference>
<dbReference type="Gene3D" id="3.30.1370.20">
    <property type="entry name" value="D-lactate dehydrogenase, cap domain, subdomain 2"/>
    <property type="match status" value="1"/>
</dbReference>
<dbReference type="GO" id="GO:0071949">
    <property type="term" value="F:FAD binding"/>
    <property type="evidence" value="ECO:0007669"/>
    <property type="project" value="InterPro"/>
</dbReference>
<name>A0A178HZJ6_9HYPH</name>
<keyword evidence="2 5" id="KW-0285">Flavoprotein</keyword>
<evidence type="ECO:0000256" key="3">
    <source>
        <dbReference type="ARBA" id="ARBA00022827"/>
    </source>
</evidence>
<feature type="domain" description="FAD-binding PCMH-type" evidence="7">
    <location>
        <begin position="38"/>
        <end position="239"/>
    </location>
</feature>
<proteinExistence type="predicted"/>
<comment type="caution">
    <text evidence="8">The sequence shown here is derived from an EMBL/GenBank/DDBJ whole genome shotgun (WGS) entry which is preliminary data.</text>
</comment>
<dbReference type="InterPro" id="IPR016166">
    <property type="entry name" value="FAD-bd_PCMH"/>
</dbReference>
<dbReference type="GO" id="GO:0102029">
    <property type="term" value="F:D-lactate dehydrogenase (quinone) activity"/>
    <property type="evidence" value="ECO:0007669"/>
    <property type="project" value="UniProtKB-EC"/>
</dbReference>
<evidence type="ECO:0000313" key="9">
    <source>
        <dbReference type="Proteomes" id="UP000078389"/>
    </source>
</evidence>
<dbReference type="InterPro" id="IPR016164">
    <property type="entry name" value="FAD-linked_Oxase-like_C"/>
</dbReference>
<evidence type="ECO:0000256" key="2">
    <source>
        <dbReference type="ARBA" id="ARBA00022630"/>
    </source>
</evidence>
<gene>
    <name evidence="8" type="ORF">A3840_09900</name>
</gene>
<dbReference type="Gene3D" id="3.30.465.10">
    <property type="match status" value="1"/>
</dbReference>
<dbReference type="PANTHER" id="PTHR43716">
    <property type="entry name" value="D-2-HYDROXYGLUTARATE DEHYDROGENASE, MITOCHONDRIAL"/>
    <property type="match status" value="1"/>
</dbReference>
<dbReference type="Pfam" id="PF01565">
    <property type="entry name" value="FAD_binding_4"/>
    <property type="match status" value="1"/>
</dbReference>
<dbReference type="Proteomes" id="UP000078389">
    <property type="component" value="Unassembled WGS sequence"/>
</dbReference>
<dbReference type="PANTHER" id="PTHR43716:SF1">
    <property type="entry name" value="D-2-HYDROXYGLUTARATE DEHYDROGENASE, MITOCHONDRIAL"/>
    <property type="match status" value="1"/>
</dbReference>
<comment type="catalytic activity">
    <reaction evidence="5">
        <text>(R)-lactate + a quinone = a quinol + pyruvate</text>
        <dbReference type="Rhea" id="RHEA:51468"/>
        <dbReference type="ChEBI" id="CHEBI:15361"/>
        <dbReference type="ChEBI" id="CHEBI:16004"/>
        <dbReference type="ChEBI" id="CHEBI:24646"/>
        <dbReference type="ChEBI" id="CHEBI:132124"/>
        <dbReference type="EC" id="1.1.5.12"/>
    </reaction>
</comment>
<reference evidence="8 9" key="1">
    <citation type="submission" date="2016-03" db="EMBL/GenBank/DDBJ databases">
        <title>Genome sequencing of Devosia sp. S37.</title>
        <authorList>
            <person name="Mohd Nor M."/>
        </authorList>
    </citation>
    <scope>NUCLEOTIDE SEQUENCE [LARGE SCALE GENOMIC DNA]</scope>
    <source>
        <strain evidence="8 9">S37</strain>
    </source>
</reference>
<evidence type="ECO:0000256" key="4">
    <source>
        <dbReference type="ARBA" id="ARBA00023002"/>
    </source>
</evidence>
<dbReference type="InterPro" id="IPR016173">
    <property type="entry name" value="D-lactate_DH_C-sub2"/>
</dbReference>
<keyword evidence="9" id="KW-1185">Reference proteome</keyword>
<dbReference type="OrthoDB" id="9772552at2"/>
<dbReference type="NCBIfam" id="NF008387">
    <property type="entry name" value="PRK11183.1"/>
    <property type="match status" value="1"/>
</dbReference>
<dbReference type="PROSITE" id="PS51387">
    <property type="entry name" value="FAD_PCMH"/>
    <property type="match status" value="1"/>
</dbReference>
<evidence type="ECO:0000259" key="7">
    <source>
        <dbReference type="PROSITE" id="PS51387"/>
    </source>
</evidence>
<evidence type="ECO:0000256" key="1">
    <source>
        <dbReference type="ARBA" id="ARBA00001974"/>
    </source>
</evidence>
<dbReference type="AlphaFoldDB" id="A0A178HZJ6"/>
<feature type="binding site" evidence="6">
    <location>
        <position position="147"/>
    </location>
    <ligand>
        <name>FAD</name>
        <dbReference type="ChEBI" id="CHEBI:57692"/>
    </ligand>
</feature>
<sequence>MTDPVASSLIPRLEAIVGQSHVLVGSGEQQRYTRGYRFGGGDVAAVVRPGSLVELWRVFKLCVEHDHIIIMQAANTGLNGGSTPYGAGYDRPIVLINGLRIDRIDLLGEGKQALCRPGSKLHSLEKALAPLGREPHSVIGSTTVGATVIGGISNNSGGALVRRGPAFTQLSLYARVDEQGRPQLVNELGINLGNDPEAILGRLDRGDYSESDVVWDTGKLGSDPHYATIVRQVDKDTPARFNNDPRLLSGVSGSAGKVCAFAVRVDTFEKTSGETVFCVGTQDHAVLTRFRRHIMQSFQSLPLACEYLHREGHELAVEYGKDLYLFLKYFGANRIRTAYAAKSWFDGLTDKFGKGRAVSDRVLQFLSRLLPNHLPPRFAAFAKQFEHQVYVRVDRAGEAEMRAYLQHLAAAGEAAFLECTPDEAAAAFRHRYAMGGASVRFRAVHSGTVEDLVALDVAFPRNIEDWRDNVPAELMKDIVRRFPCGHFLCHTFHYDYALKKGANWHDVETALIKHFKARGAEVPSEHNVGHLYSAGEALVAHYRALDPTNSMNPGIGLTSKRKYWQ</sequence>
<dbReference type="InterPro" id="IPR016169">
    <property type="entry name" value="FAD-bd_PCMH_sub2"/>
</dbReference>
<feature type="binding site" evidence="6">
    <location>
        <begin position="73"/>
        <end position="77"/>
    </location>
    <ligand>
        <name>FAD</name>
        <dbReference type="ChEBI" id="CHEBI:57692"/>
    </ligand>
</feature>
<dbReference type="EMBL" id="LVVY01000084">
    <property type="protein sequence ID" value="OAM77466.1"/>
    <property type="molecule type" value="Genomic_DNA"/>
</dbReference>
<dbReference type="InterPro" id="IPR051264">
    <property type="entry name" value="FAD-oxidored/transferase_4"/>
</dbReference>
<dbReference type="InterPro" id="IPR016172">
    <property type="entry name" value="D-lactate_DH_C-sub1"/>
</dbReference>
<evidence type="ECO:0000256" key="6">
    <source>
        <dbReference type="PIRSR" id="PIRSR000101-1"/>
    </source>
</evidence>
<dbReference type="SUPFAM" id="SSF55103">
    <property type="entry name" value="FAD-linked oxidases, C-terminal domain"/>
    <property type="match status" value="1"/>
</dbReference>
<feature type="binding site" evidence="6">
    <location>
        <begin position="81"/>
        <end position="82"/>
    </location>
    <ligand>
        <name>FAD</name>
        <dbReference type="ChEBI" id="CHEBI:57692"/>
    </ligand>
</feature>
<keyword evidence="4 5" id="KW-0560">Oxidoreductase</keyword>
<organism evidence="8 9">
    <name type="scientific">Devosia elaeis</name>
    <dbReference type="NCBI Taxonomy" id="1770058"/>
    <lineage>
        <taxon>Bacteria</taxon>
        <taxon>Pseudomonadati</taxon>
        <taxon>Pseudomonadota</taxon>
        <taxon>Alphaproteobacteria</taxon>
        <taxon>Hyphomicrobiales</taxon>
        <taxon>Devosiaceae</taxon>
        <taxon>Devosia</taxon>
    </lineage>
</organism>
<dbReference type="GO" id="GO:0005886">
    <property type="term" value="C:plasma membrane"/>
    <property type="evidence" value="ECO:0007669"/>
    <property type="project" value="InterPro"/>
</dbReference>
<evidence type="ECO:0000313" key="8">
    <source>
        <dbReference type="EMBL" id="OAM77466.1"/>
    </source>
</evidence>
<protein>
    <recommendedName>
        <fullName evidence="5">D-lactate dehydrogenase</fullName>
        <ecNumber evidence="5">1.1.5.12</ecNumber>
    </recommendedName>
</protein>
<feature type="binding site" evidence="6">
    <location>
        <position position="140"/>
    </location>
    <ligand>
        <name>FAD</name>
        <dbReference type="ChEBI" id="CHEBI:57692"/>
    </ligand>
</feature>